<feature type="compositionally biased region" description="Polar residues" evidence="1">
    <location>
        <begin position="191"/>
        <end position="236"/>
    </location>
</feature>
<dbReference type="EMBL" id="JAHXZJ010001120">
    <property type="protein sequence ID" value="KAH0553358.1"/>
    <property type="molecule type" value="Genomic_DNA"/>
</dbReference>
<sequence>MFILKCKRDDSVCKVDDSEVIYNKDSPPKDGEDVKFYYGGKQEFGQVIMMSDNIKKINTKFEQIKQSLRKRTRPSSSPEVKKESVSTKRTRKINSKYNSSSFENMDLLKLPKVRESEKREIKDDNRKKGDKILQKLIEKDITGEQSKSEDCGSSPSKDELKKQLAKLQKEIKNSKKSDVITEQLDDDTAFTSHTELKKNQNYNTDLNSASESDTDDSLSNVNDQKSSDVLETSGNNDESRHESKILKGDNNNKENNPHNIVVNKTSPDEETTEKISDDCNDSDLWGKDWPGEPMCKLMNKIYCKETEYRMCKSLCSQASHVVRRLIPGVFKPSGYLTATLTGQAPRAHVQEGKLAPMKALNSVAKNEIIDFALALAKNKKWMTPKGVPQTREQLASVMSQRIGELKRADQLKKQTKS</sequence>
<feature type="region of interest" description="Disordered" evidence="1">
    <location>
        <begin position="137"/>
        <end position="164"/>
    </location>
</feature>
<evidence type="ECO:0000313" key="2">
    <source>
        <dbReference type="EMBL" id="KAH0553358.1"/>
    </source>
</evidence>
<protein>
    <submittedName>
        <fullName evidence="2">Uncharacterized protein</fullName>
    </submittedName>
</protein>
<proteinExistence type="predicted"/>
<gene>
    <name evidence="2" type="ORF">KQX54_001865</name>
</gene>
<name>A0AAV7IKH1_COTGL</name>
<feature type="region of interest" description="Disordered" evidence="1">
    <location>
        <begin position="65"/>
        <end position="98"/>
    </location>
</feature>
<dbReference type="AlphaFoldDB" id="A0AAV7IKH1"/>
<keyword evidence="3" id="KW-1185">Reference proteome</keyword>
<dbReference type="Proteomes" id="UP000826195">
    <property type="component" value="Unassembled WGS sequence"/>
</dbReference>
<evidence type="ECO:0000256" key="1">
    <source>
        <dbReference type="SAM" id="MobiDB-lite"/>
    </source>
</evidence>
<organism evidence="2 3">
    <name type="scientific">Cotesia glomerata</name>
    <name type="common">Lepidopteran parasitic wasp</name>
    <name type="synonym">Apanteles glomeratus</name>
    <dbReference type="NCBI Taxonomy" id="32391"/>
    <lineage>
        <taxon>Eukaryota</taxon>
        <taxon>Metazoa</taxon>
        <taxon>Ecdysozoa</taxon>
        <taxon>Arthropoda</taxon>
        <taxon>Hexapoda</taxon>
        <taxon>Insecta</taxon>
        <taxon>Pterygota</taxon>
        <taxon>Neoptera</taxon>
        <taxon>Endopterygota</taxon>
        <taxon>Hymenoptera</taxon>
        <taxon>Apocrita</taxon>
        <taxon>Ichneumonoidea</taxon>
        <taxon>Braconidae</taxon>
        <taxon>Microgastrinae</taxon>
        <taxon>Cotesia</taxon>
    </lineage>
</organism>
<accession>A0AAV7IKH1</accession>
<feature type="compositionally biased region" description="Basic and acidic residues" evidence="1">
    <location>
        <begin position="237"/>
        <end position="256"/>
    </location>
</feature>
<evidence type="ECO:0000313" key="3">
    <source>
        <dbReference type="Proteomes" id="UP000826195"/>
    </source>
</evidence>
<feature type="region of interest" description="Disordered" evidence="1">
    <location>
        <begin position="191"/>
        <end position="281"/>
    </location>
</feature>
<reference evidence="2 3" key="1">
    <citation type="journal article" date="2021" name="J. Hered.">
        <title>A chromosome-level genome assembly of the parasitoid wasp, Cotesia glomerata (Hymenoptera: Braconidae).</title>
        <authorList>
            <person name="Pinto B.J."/>
            <person name="Weis J.J."/>
            <person name="Gamble T."/>
            <person name="Ode P.J."/>
            <person name="Paul R."/>
            <person name="Zaspel J.M."/>
        </authorList>
    </citation>
    <scope>NUCLEOTIDE SEQUENCE [LARGE SCALE GENOMIC DNA]</scope>
    <source>
        <strain evidence="2">CgM1</strain>
    </source>
</reference>
<comment type="caution">
    <text evidence="2">The sequence shown here is derived from an EMBL/GenBank/DDBJ whole genome shotgun (WGS) entry which is preliminary data.</text>
</comment>